<dbReference type="PANTHER" id="PTHR33823:SF5">
    <property type="entry name" value="DNAK SUPPRESSOR PROTEIN"/>
    <property type="match status" value="1"/>
</dbReference>
<protein>
    <recommendedName>
        <fullName evidence="4">DksA C4-type domain-containing protein</fullName>
    </recommendedName>
</protein>
<dbReference type="Gene3D" id="1.20.120.910">
    <property type="entry name" value="DksA, coiled-coil domain"/>
    <property type="match status" value="1"/>
</dbReference>
<dbReference type="Proteomes" id="UP000681027">
    <property type="component" value="Unassembled WGS sequence"/>
</dbReference>
<comment type="caution">
    <text evidence="2">The sequence shown here is derived from an EMBL/GenBank/DDBJ whole genome shotgun (WGS) entry which is preliminary data.</text>
</comment>
<evidence type="ECO:0008006" key="4">
    <source>
        <dbReference type="Google" id="ProtNLM"/>
    </source>
</evidence>
<evidence type="ECO:0000256" key="1">
    <source>
        <dbReference type="PROSITE-ProRule" id="PRU00510"/>
    </source>
</evidence>
<dbReference type="RefSeq" id="WP_213100624.1">
    <property type="nucleotide sequence ID" value="NZ_JAGYPM010000001.1"/>
</dbReference>
<reference evidence="2 3" key="1">
    <citation type="submission" date="2021-05" db="EMBL/GenBank/DDBJ databases">
        <title>Novel Bacillus species.</title>
        <authorList>
            <person name="Liu G."/>
        </authorList>
    </citation>
    <scope>NUCLEOTIDE SEQUENCE [LARGE SCALE GENOMIC DNA]</scope>
    <source>
        <strain evidence="2 3">FJAT-49705</strain>
    </source>
</reference>
<keyword evidence="3" id="KW-1185">Reference proteome</keyword>
<gene>
    <name evidence="2" type="ORF">KHA94_02825</name>
</gene>
<dbReference type="EMBL" id="JAGYPM010000001">
    <property type="protein sequence ID" value="MBS4189151.1"/>
    <property type="molecule type" value="Genomic_DNA"/>
</dbReference>
<dbReference type="PANTHER" id="PTHR33823">
    <property type="entry name" value="RNA POLYMERASE-BINDING TRANSCRIPTION FACTOR DKSA-RELATED"/>
    <property type="match status" value="1"/>
</dbReference>
<name>A0ABS5NMW3_9BACI</name>
<sequence length="95" mass="11000">MDAKAEALYSELRNIRQELIERLENKNASSLIRPIIKEELSDIEDTLNKIEMGLYGKCEISGELIPEELLEMVPTIKTIDDCFKMDGYFRKALFD</sequence>
<evidence type="ECO:0000313" key="2">
    <source>
        <dbReference type="EMBL" id="MBS4189151.1"/>
    </source>
</evidence>
<proteinExistence type="predicted"/>
<feature type="zinc finger region" description="dksA C4-type" evidence="1">
    <location>
        <begin position="58"/>
        <end position="82"/>
    </location>
</feature>
<dbReference type="PROSITE" id="PS51128">
    <property type="entry name" value="ZF_DKSA_2"/>
    <property type="match status" value="1"/>
</dbReference>
<accession>A0ABS5NMW3</accession>
<organism evidence="2 3">
    <name type="scientific">Cytobacillus citreus</name>
    <dbReference type="NCBI Taxonomy" id="2833586"/>
    <lineage>
        <taxon>Bacteria</taxon>
        <taxon>Bacillati</taxon>
        <taxon>Bacillota</taxon>
        <taxon>Bacilli</taxon>
        <taxon>Bacillales</taxon>
        <taxon>Bacillaceae</taxon>
        <taxon>Cytobacillus</taxon>
    </lineage>
</organism>
<evidence type="ECO:0000313" key="3">
    <source>
        <dbReference type="Proteomes" id="UP000681027"/>
    </source>
</evidence>